<dbReference type="InterPro" id="IPR001525">
    <property type="entry name" value="C5_MeTfrase"/>
</dbReference>
<dbReference type="RefSeq" id="WP_038245657.1">
    <property type="nucleotide sequence ID" value="NZ_CAWLZI010000111.1"/>
</dbReference>
<feature type="active site" evidence="7">
    <location>
        <position position="150"/>
    </location>
</feature>
<accession>A0A077PFB3</accession>
<evidence type="ECO:0000256" key="6">
    <source>
        <dbReference type="ARBA" id="ARBA00047422"/>
    </source>
</evidence>
<dbReference type="OrthoDB" id="5288620at2"/>
<dbReference type="PANTHER" id="PTHR10629:SF52">
    <property type="entry name" value="DNA (CYTOSINE-5)-METHYLTRANSFERASE 1"/>
    <property type="match status" value="1"/>
</dbReference>
<dbReference type="GO" id="GO:0044027">
    <property type="term" value="P:negative regulation of gene expression via chromosomal CpG island methylation"/>
    <property type="evidence" value="ECO:0007669"/>
    <property type="project" value="TreeGrafter"/>
</dbReference>
<keyword evidence="3 7" id="KW-0808">Transferase</keyword>
<comment type="caution">
    <text evidence="9">The sequence shown here is derived from an EMBL/GenBank/DDBJ whole genome shotgun (WGS) entry which is preliminary data.</text>
</comment>
<dbReference type="Gene3D" id="3.90.120.10">
    <property type="entry name" value="DNA Methylase, subunit A, domain 2"/>
    <property type="match status" value="1"/>
</dbReference>
<keyword evidence="10" id="KW-1185">Reference proteome</keyword>
<sequence>MKKENKFNHIELFSGCGGLSLGLEKAGFELLLANELSPMAAETFSYNFFNENYQLIAKKNKKPKHSFWISSKHEKLLPRLRENPFEYPEYAGKDSVSDLPINFKSLKGNLLIGNIIELNKLIESKPELLQELQSGFSNDGVHLVSGGPPCQGFSMAGLREKDSDKNMLPWEFAKFVEHVQPKIAVLENVTGILRAFKDSNGMPFYAWFEVAKAFAEKKYVPLCLHVNARFAGVPQNRPRFIMIAIRSDIFAEIRNSFDIEGVDYKLLSSSMNFYQLVQNEPEKAIFGTLECYDSVKNVSLFEESFLHHLIGHRQVSVKDALDDLKQTDSTKPSKFVEALNDTFSTVLLKQDGLSNHEHRSNGYHVKRRFRLYQVVQESQSALVKKEIFDILKGSSCSLSDAVWGKIKDCEFLKDNNKIERFDSKESFIEYLQDHPTKKHSQKALDANLPAPAALSIPDDACHYDKNELRVLTVREMARIQSFPDDFVFRSKVTTGGQMRKFEVPQYTQVGNAVPPLLGLAIGKVITELLTQLTKKR</sequence>
<dbReference type="GO" id="GO:0003886">
    <property type="term" value="F:DNA (cytosine-5-)-methyltransferase activity"/>
    <property type="evidence" value="ECO:0007669"/>
    <property type="project" value="UniProtKB-EC"/>
</dbReference>
<evidence type="ECO:0000313" key="10">
    <source>
        <dbReference type="Proteomes" id="UP000028500"/>
    </source>
</evidence>
<reference evidence="9" key="1">
    <citation type="submission" date="2013-07" db="EMBL/GenBank/DDBJ databases">
        <title>Sub-species coevolution in mutualistic symbiosis.</title>
        <authorList>
            <person name="Murfin K."/>
            <person name="Klassen J."/>
            <person name="Lee M."/>
            <person name="Forst S."/>
            <person name="Stock P."/>
            <person name="Goodrich-Blair H."/>
        </authorList>
    </citation>
    <scope>NUCLEOTIDE SEQUENCE [LARGE SCALE GENOMIC DNA]</scope>
    <source>
        <strain evidence="9">Kraussei Quebec</strain>
    </source>
</reference>
<dbReference type="GO" id="GO:0009307">
    <property type="term" value="P:DNA restriction-modification system"/>
    <property type="evidence" value="ECO:0007669"/>
    <property type="project" value="UniProtKB-KW"/>
</dbReference>
<evidence type="ECO:0000256" key="4">
    <source>
        <dbReference type="ARBA" id="ARBA00022691"/>
    </source>
</evidence>
<evidence type="ECO:0000256" key="5">
    <source>
        <dbReference type="ARBA" id="ARBA00022747"/>
    </source>
</evidence>
<evidence type="ECO:0000313" key="9">
    <source>
        <dbReference type="EMBL" id="CDH18349.1"/>
    </source>
</evidence>
<dbReference type="Gene3D" id="3.40.50.150">
    <property type="entry name" value="Vaccinia Virus protein VP39"/>
    <property type="match status" value="1"/>
</dbReference>
<gene>
    <name evidence="9" type="ORF">XBKQ1_1150016</name>
</gene>
<organism evidence="9 10">
    <name type="scientific">Xenorhabdus bovienii str. kraussei Quebec</name>
    <dbReference type="NCBI Taxonomy" id="1398203"/>
    <lineage>
        <taxon>Bacteria</taxon>
        <taxon>Pseudomonadati</taxon>
        <taxon>Pseudomonadota</taxon>
        <taxon>Gammaproteobacteria</taxon>
        <taxon>Enterobacterales</taxon>
        <taxon>Morganellaceae</taxon>
        <taxon>Xenorhabdus</taxon>
    </lineage>
</organism>
<dbReference type="EMBL" id="CBSY010000019">
    <property type="protein sequence ID" value="CDH18349.1"/>
    <property type="molecule type" value="Genomic_DNA"/>
</dbReference>
<dbReference type="Proteomes" id="UP000028500">
    <property type="component" value="Unassembled WGS sequence"/>
</dbReference>
<dbReference type="InterPro" id="IPR031303">
    <property type="entry name" value="C5_meth_CS"/>
</dbReference>
<dbReference type="AlphaFoldDB" id="A0A077PFB3"/>
<dbReference type="PRINTS" id="PR00105">
    <property type="entry name" value="C5METTRFRASE"/>
</dbReference>
<protein>
    <recommendedName>
        <fullName evidence="1">DNA (cytosine-5-)-methyltransferase</fullName>
        <ecNumber evidence="1">2.1.1.37</ecNumber>
    </recommendedName>
</protein>
<comment type="similarity">
    <text evidence="7 8">Belongs to the class I-like SAM-binding methyltransferase superfamily. C5-methyltransferase family.</text>
</comment>
<keyword evidence="2 7" id="KW-0489">Methyltransferase</keyword>
<keyword evidence="5" id="KW-0680">Restriction system</keyword>
<dbReference type="EC" id="2.1.1.37" evidence="1"/>
<dbReference type="SUPFAM" id="SSF53335">
    <property type="entry name" value="S-adenosyl-L-methionine-dependent methyltransferases"/>
    <property type="match status" value="1"/>
</dbReference>
<evidence type="ECO:0000256" key="1">
    <source>
        <dbReference type="ARBA" id="ARBA00011975"/>
    </source>
</evidence>
<keyword evidence="4 7" id="KW-0949">S-adenosyl-L-methionine</keyword>
<dbReference type="InterPro" id="IPR029063">
    <property type="entry name" value="SAM-dependent_MTases_sf"/>
</dbReference>
<dbReference type="PANTHER" id="PTHR10629">
    <property type="entry name" value="CYTOSINE-SPECIFIC METHYLTRANSFERASE"/>
    <property type="match status" value="1"/>
</dbReference>
<dbReference type="HOGENOM" id="CLU_006958_2_4_6"/>
<evidence type="ECO:0000256" key="3">
    <source>
        <dbReference type="ARBA" id="ARBA00022679"/>
    </source>
</evidence>
<proteinExistence type="inferred from homology"/>
<evidence type="ECO:0000256" key="8">
    <source>
        <dbReference type="RuleBase" id="RU000416"/>
    </source>
</evidence>
<dbReference type="GO" id="GO:0003677">
    <property type="term" value="F:DNA binding"/>
    <property type="evidence" value="ECO:0007669"/>
    <property type="project" value="TreeGrafter"/>
</dbReference>
<comment type="catalytic activity">
    <reaction evidence="6">
        <text>a 2'-deoxycytidine in DNA + S-adenosyl-L-methionine = a 5-methyl-2'-deoxycytidine in DNA + S-adenosyl-L-homocysteine + H(+)</text>
        <dbReference type="Rhea" id="RHEA:13681"/>
        <dbReference type="Rhea" id="RHEA-COMP:11369"/>
        <dbReference type="Rhea" id="RHEA-COMP:11370"/>
        <dbReference type="ChEBI" id="CHEBI:15378"/>
        <dbReference type="ChEBI" id="CHEBI:57856"/>
        <dbReference type="ChEBI" id="CHEBI:59789"/>
        <dbReference type="ChEBI" id="CHEBI:85452"/>
        <dbReference type="ChEBI" id="CHEBI:85454"/>
        <dbReference type="EC" id="2.1.1.37"/>
    </reaction>
</comment>
<dbReference type="InterPro" id="IPR050390">
    <property type="entry name" value="C5-Methyltransferase"/>
</dbReference>
<dbReference type="NCBIfam" id="TIGR00675">
    <property type="entry name" value="dcm"/>
    <property type="match status" value="1"/>
</dbReference>
<evidence type="ECO:0000256" key="2">
    <source>
        <dbReference type="ARBA" id="ARBA00022603"/>
    </source>
</evidence>
<dbReference type="PROSITE" id="PS00095">
    <property type="entry name" value="C5_MTASE_2"/>
    <property type="match status" value="1"/>
</dbReference>
<evidence type="ECO:0000256" key="7">
    <source>
        <dbReference type="PROSITE-ProRule" id="PRU01016"/>
    </source>
</evidence>
<dbReference type="Pfam" id="PF00145">
    <property type="entry name" value="DNA_methylase"/>
    <property type="match status" value="2"/>
</dbReference>
<dbReference type="PROSITE" id="PS51679">
    <property type="entry name" value="SAM_MT_C5"/>
    <property type="match status" value="1"/>
</dbReference>
<name>A0A077PFB3_XENBV</name>
<dbReference type="GO" id="GO:0032259">
    <property type="term" value="P:methylation"/>
    <property type="evidence" value="ECO:0007669"/>
    <property type="project" value="UniProtKB-KW"/>
</dbReference>